<dbReference type="Proteomes" id="UP000005522">
    <property type="component" value="Chromosome"/>
</dbReference>
<accession>A0A059ZZG7</accession>
<organism evidence="1 2">
    <name type="scientific">Acidithiobacillus caldus (strain ATCC 51756 / DSM 8584 / KU)</name>
    <dbReference type="NCBI Taxonomy" id="637389"/>
    <lineage>
        <taxon>Bacteria</taxon>
        <taxon>Pseudomonadati</taxon>
        <taxon>Pseudomonadota</taxon>
        <taxon>Acidithiobacillia</taxon>
        <taxon>Acidithiobacillales</taxon>
        <taxon>Acidithiobacillaceae</taxon>
        <taxon>Acidithiobacillus</taxon>
    </lineage>
</organism>
<protein>
    <submittedName>
        <fullName evidence="1">Uncharacterized protein</fullName>
    </submittedName>
</protein>
<proteinExistence type="predicted"/>
<evidence type="ECO:0000313" key="1">
    <source>
        <dbReference type="EMBL" id="AIA55287.1"/>
    </source>
</evidence>
<dbReference type="EMBL" id="CP005986">
    <property type="protein sequence ID" value="AIA55287.1"/>
    <property type="molecule type" value="Genomic_DNA"/>
</dbReference>
<dbReference type="HOGENOM" id="CLU_3211105_0_0_6"/>
<dbReference type="KEGG" id="acz:Acaty_c1421"/>
<name>A0A059ZZG7_ACICK</name>
<evidence type="ECO:0000313" key="2">
    <source>
        <dbReference type="Proteomes" id="UP000005522"/>
    </source>
</evidence>
<dbReference type="AlphaFoldDB" id="A0A059ZZG7"/>
<gene>
    <name evidence="1" type="ORF">Acaty_c1421</name>
</gene>
<sequence>MACPGCPPPPTAILAALERAMMELGVTSRSTAKSDLQTKHDTHR</sequence>
<reference evidence="1 2" key="1">
    <citation type="journal article" date="2009" name="J. Bacteriol.">
        <title>Draft genome sequence of the extremely acidophilic bacterium Acidithiobacillus caldus ATCC 51756 reveals metabolic versatility in the genus Acidithiobacillus.</title>
        <authorList>
            <person name="Valdes J."/>
            <person name="Quatrini R."/>
            <person name="Hallberg K."/>
            <person name="Dopson M."/>
            <person name="Valenzuela P.D."/>
            <person name="Holmes D.S."/>
        </authorList>
    </citation>
    <scope>NUCLEOTIDE SEQUENCE [LARGE SCALE GENOMIC DNA]</scope>
    <source>
        <strain evidence="2">ATCC 51756 / DSM 8584 / KU</strain>
    </source>
</reference>